<dbReference type="EMBL" id="MEKH01000001">
    <property type="protein sequence ID" value="ODO12091.1"/>
    <property type="molecule type" value="Genomic_DNA"/>
</dbReference>
<keyword evidence="5" id="KW-0456">Lyase</keyword>
<evidence type="ECO:0000256" key="3">
    <source>
        <dbReference type="ARBA" id="ARBA00012910"/>
    </source>
</evidence>
<feature type="region of interest" description="Disordered" evidence="7">
    <location>
        <begin position="94"/>
        <end position="121"/>
    </location>
</feature>
<evidence type="ECO:0000256" key="4">
    <source>
        <dbReference type="ARBA" id="ARBA00022723"/>
    </source>
</evidence>
<gene>
    <name evidence="9" type="ORF">I350_00877</name>
</gene>
<dbReference type="UniPathway" id="UPA00896">
    <property type="reaction ID" value="UER00863"/>
</dbReference>
<dbReference type="OrthoDB" id="1905920at2759"/>
<dbReference type="PANTHER" id="PTHR42738">
    <property type="entry name" value="HYDROXYMETHYLGLUTARYL-COA LYASE"/>
    <property type="match status" value="1"/>
</dbReference>
<dbReference type="FunFam" id="3.20.20.70:FF:000071">
    <property type="entry name" value="Hydroxymethylglutaryl-CoA lyase"/>
    <property type="match status" value="1"/>
</dbReference>
<evidence type="ECO:0000313" key="9">
    <source>
        <dbReference type="EMBL" id="ODO12091.1"/>
    </source>
</evidence>
<evidence type="ECO:0000313" key="10">
    <source>
        <dbReference type="Proteomes" id="UP000095149"/>
    </source>
</evidence>
<dbReference type="AlphaFoldDB" id="A0A1E3KG71"/>
<evidence type="ECO:0000256" key="1">
    <source>
        <dbReference type="ARBA" id="ARBA00005143"/>
    </source>
</evidence>
<reference evidence="9 10" key="1">
    <citation type="submission" date="2016-06" db="EMBL/GenBank/DDBJ databases">
        <title>Evolution of pathogenesis and genome organization in the Tremellales.</title>
        <authorList>
            <person name="Cuomo C."/>
            <person name="Litvintseva A."/>
            <person name="Heitman J."/>
            <person name="Chen Y."/>
            <person name="Sun S."/>
            <person name="Springer D."/>
            <person name="Dromer F."/>
            <person name="Young S."/>
            <person name="Zeng Q."/>
            <person name="Chapman S."/>
            <person name="Gujja S."/>
            <person name="Saif S."/>
            <person name="Birren B."/>
        </authorList>
    </citation>
    <scope>NUCLEOTIDE SEQUENCE [LARGE SCALE GENOMIC DNA]</scope>
    <source>
        <strain evidence="9 10">CBS 6273</strain>
    </source>
</reference>
<dbReference type="PROSITE" id="PS50991">
    <property type="entry name" value="PYR_CT"/>
    <property type="match status" value="1"/>
</dbReference>
<proteinExistence type="inferred from homology"/>
<dbReference type="EC" id="4.1.3.4" evidence="3"/>
<name>A0A1E3KG71_9TREE</name>
<feature type="domain" description="Pyruvate carboxyltransferase" evidence="8">
    <location>
        <begin position="131"/>
        <end position="435"/>
    </location>
</feature>
<dbReference type="GO" id="GO:0046951">
    <property type="term" value="P:ketone body biosynthetic process"/>
    <property type="evidence" value="ECO:0007669"/>
    <property type="project" value="TreeGrafter"/>
</dbReference>
<dbReference type="PANTHER" id="PTHR42738:SF7">
    <property type="entry name" value="HYDROXYMETHYLGLUTARYL-COA LYASE"/>
    <property type="match status" value="1"/>
</dbReference>
<comment type="catalytic activity">
    <reaction evidence="6">
        <text>(3S)-3-hydroxy-3-methylglutaryl-CoA = acetoacetate + acetyl-CoA</text>
        <dbReference type="Rhea" id="RHEA:24404"/>
        <dbReference type="ChEBI" id="CHEBI:13705"/>
        <dbReference type="ChEBI" id="CHEBI:43074"/>
        <dbReference type="ChEBI" id="CHEBI:57288"/>
        <dbReference type="EC" id="4.1.3.4"/>
    </reaction>
</comment>
<sequence length="485" mass="52197">MPSIPRSLLSRRTLTALQVSTRRLAHSYPATMRAQPSPNAYSDSTFVSTPFTPPSSAATAGNAPHLPLPLPTAFNRYSASQVFPKQHFTSVYPPSPPLSEKDAFMPSPPPTRPLSRELKTSSHINPDGRFIRIVEVSPRDGLQNLKGKVVPTEVKKELVEKLLWAGVRCVEVGSFVRGDWVPQMADTPKLLPLLPAYTDPPPPPDPSSTSLTHHIPIPPSAQLIHYPVLVPNMKGLDNLLNLQSSSQASGGGSLTDEIAVFVSASEPFSQANNHASISSVLSSLPPLIAKAKEHNLRVRGYVSCVITCPFSGPTDVEQVVDVAERLLNMGCYEVSMGDTTGEGDVEGWGRLWKVMKRRGLDMSKVAAHCHDTFALALPSLLSLLPAGLQTIDASLSGLGGCPYSPGATGNIPTEDVVYALHKAGYETGIDLDRLVEVGRWLCGVLGVEGESRVGRGIAGRREGREREEREGRGERASGEETEDGM</sequence>
<feature type="region of interest" description="Disordered" evidence="7">
    <location>
        <begin position="455"/>
        <end position="485"/>
    </location>
</feature>
<accession>A0A1E3KG71</accession>
<feature type="compositionally biased region" description="Basic and acidic residues" evidence="7">
    <location>
        <begin position="455"/>
        <end position="478"/>
    </location>
</feature>
<dbReference type="GO" id="GO:0004419">
    <property type="term" value="F:hydroxymethylglutaryl-CoA lyase activity"/>
    <property type="evidence" value="ECO:0007669"/>
    <property type="project" value="UniProtKB-EC"/>
</dbReference>
<dbReference type="Proteomes" id="UP000095149">
    <property type="component" value="Unassembled WGS sequence"/>
</dbReference>
<dbReference type="GO" id="GO:0006552">
    <property type="term" value="P:L-leucine catabolic process"/>
    <property type="evidence" value="ECO:0007669"/>
    <property type="project" value="TreeGrafter"/>
</dbReference>
<dbReference type="SUPFAM" id="SSF51569">
    <property type="entry name" value="Aldolase"/>
    <property type="match status" value="1"/>
</dbReference>
<dbReference type="InterPro" id="IPR013785">
    <property type="entry name" value="Aldolase_TIM"/>
</dbReference>
<comment type="similarity">
    <text evidence="2">Belongs to the HMG-CoA lyase family.</text>
</comment>
<dbReference type="InterPro" id="IPR043594">
    <property type="entry name" value="HMGL"/>
</dbReference>
<evidence type="ECO:0000256" key="7">
    <source>
        <dbReference type="SAM" id="MobiDB-lite"/>
    </source>
</evidence>
<dbReference type="CDD" id="cd07938">
    <property type="entry name" value="DRE_TIM_HMGL"/>
    <property type="match status" value="1"/>
</dbReference>
<dbReference type="GO" id="GO:0046872">
    <property type="term" value="F:metal ion binding"/>
    <property type="evidence" value="ECO:0007669"/>
    <property type="project" value="UniProtKB-KW"/>
</dbReference>
<dbReference type="Pfam" id="PF00682">
    <property type="entry name" value="HMGL-like"/>
    <property type="match status" value="1"/>
</dbReference>
<dbReference type="Gene3D" id="3.20.20.70">
    <property type="entry name" value="Aldolase class I"/>
    <property type="match status" value="1"/>
</dbReference>
<comment type="pathway">
    <text evidence="1">Metabolic intermediate metabolism; (S)-3-hydroxy-3-methylglutaryl-CoA degradation; acetoacetate from (S)-3-hydroxy-3-methylglutaryl-CoA: step 1/1.</text>
</comment>
<evidence type="ECO:0000256" key="6">
    <source>
        <dbReference type="ARBA" id="ARBA00049877"/>
    </source>
</evidence>
<comment type="caution">
    <text evidence="9">The sequence shown here is derived from an EMBL/GenBank/DDBJ whole genome shotgun (WGS) entry which is preliminary data.</text>
</comment>
<dbReference type="InterPro" id="IPR000891">
    <property type="entry name" value="PYR_CT"/>
</dbReference>
<evidence type="ECO:0000256" key="5">
    <source>
        <dbReference type="ARBA" id="ARBA00023239"/>
    </source>
</evidence>
<organism evidence="9 10">
    <name type="scientific">Cryptococcus amylolentus CBS 6273</name>
    <dbReference type="NCBI Taxonomy" id="1296118"/>
    <lineage>
        <taxon>Eukaryota</taxon>
        <taxon>Fungi</taxon>
        <taxon>Dikarya</taxon>
        <taxon>Basidiomycota</taxon>
        <taxon>Agaricomycotina</taxon>
        <taxon>Tremellomycetes</taxon>
        <taxon>Tremellales</taxon>
        <taxon>Cryptococcaceae</taxon>
        <taxon>Cryptococcus</taxon>
    </lineage>
</organism>
<keyword evidence="4" id="KW-0479">Metal-binding</keyword>
<protein>
    <recommendedName>
        <fullName evidence="3">hydroxymethylglutaryl-CoA lyase</fullName>
        <ecNumber evidence="3">4.1.3.4</ecNumber>
    </recommendedName>
</protein>
<evidence type="ECO:0000259" key="8">
    <source>
        <dbReference type="PROSITE" id="PS50991"/>
    </source>
</evidence>
<evidence type="ECO:0000256" key="2">
    <source>
        <dbReference type="ARBA" id="ARBA00009405"/>
    </source>
</evidence>